<dbReference type="EMBL" id="MWPH01000003">
    <property type="protein sequence ID" value="OVE83361.1"/>
    <property type="molecule type" value="Genomic_DNA"/>
</dbReference>
<dbReference type="RefSeq" id="WP_087715002.1">
    <property type="nucleotide sequence ID" value="NZ_MWPH01000003.1"/>
</dbReference>
<sequence length="215" mass="23984">MGIIAEFELEAASFVFEDALLLPTIDRIEFERVVPTQTSTMPFFWVWGTAFDDFERIAHTEPSLESLEEVTAVSGGRLYRAMWTDRVSTLLRGVHASDAVLLAACGRETGWLFEIRFPSDDRLSTFSEHCLTHELSPVLRQLYSLSAPDASLGYGLTPRQRELLVSAVDAGYFEEPRAISLQELAEEFDISAPSASGLLRRGTGHLIRSTLLADR</sequence>
<dbReference type="InterPro" id="IPR007050">
    <property type="entry name" value="HTH_bacterioopsin"/>
</dbReference>
<proteinExistence type="predicted"/>
<evidence type="ECO:0000313" key="5">
    <source>
        <dbReference type="EMBL" id="OVE83361.1"/>
    </source>
</evidence>
<comment type="caution">
    <text evidence="5">The sequence shown here is derived from an EMBL/GenBank/DDBJ whole genome shotgun (WGS) entry which is preliminary data.</text>
</comment>
<feature type="domain" description="HTH bat-type" evidence="3">
    <location>
        <begin position="156"/>
        <end position="207"/>
    </location>
</feature>
<reference evidence="5 6" key="1">
    <citation type="submission" date="2017-02" db="EMBL/GenBank/DDBJ databases">
        <title>Natronthermophilus aegyptiacus gen. nov.,sp. nov., an aerobic, extremely halophilic alkalithermophilic archaeon isolated from the athalassohaline Wadi An Natrun, Egypt.</title>
        <authorList>
            <person name="Zhao B."/>
        </authorList>
    </citation>
    <scope>NUCLEOTIDE SEQUENCE [LARGE SCALE GENOMIC DNA]</scope>
    <source>
        <strain evidence="5 6">CGMCC 1.3597</strain>
    </source>
</reference>
<keyword evidence="2" id="KW-0804">Transcription</keyword>
<protein>
    <recommendedName>
        <fullName evidence="7">Bacterio-opsin activator</fullName>
    </recommendedName>
</protein>
<evidence type="ECO:0008006" key="7">
    <source>
        <dbReference type="Google" id="ProtNLM"/>
    </source>
</evidence>
<dbReference type="Pfam" id="PF04967">
    <property type="entry name" value="HTH_10"/>
    <property type="match status" value="1"/>
</dbReference>
<dbReference type="AlphaFoldDB" id="A0A202E543"/>
<feature type="domain" description="Bacterioopsin transcriptional activator GAF and HTH associated" evidence="4">
    <location>
        <begin position="6"/>
        <end position="130"/>
    </location>
</feature>
<evidence type="ECO:0000313" key="6">
    <source>
        <dbReference type="Proteomes" id="UP000196084"/>
    </source>
</evidence>
<organism evidence="5 6">
    <name type="scientific">Natronolimnobius baerhuensis</name>
    <dbReference type="NCBI Taxonomy" id="253108"/>
    <lineage>
        <taxon>Archaea</taxon>
        <taxon>Methanobacteriati</taxon>
        <taxon>Methanobacteriota</taxon>
        <taxon>Stenosarchaea group</taxon>
        <taxon>Halobacteria</taxon>
        <taxon>Halobacteriales</taxon>
        <taxon>Natrialbaceae</taxon>
        <taxon>Natronolimnobius</taxon>
    </lineage>
</organism>
<dbReference type="Proteomes" id="UP000196084">
    <property type="component" value="Unassembled WGS sequence"/>
</dbReference>
<keyword evidence="1" id="KW-0805">Transcription regulation</keyword>
<gene>
    <name evidence="5" type="ORF">B2G88_12925</name>
</gene>
<evidence type="ECO:0000259" key="4">
    <source>
        <dbReference type="Pfam" id="PF15915"/>
    </source>
</evidence>
<evidence type="ECO:0000256" key="2">
    <source>
        <dbReference type="ARBA" id="ARBA00023163"/>
    </source>
</evidence>
<evidence type="ECO:0000259" key="3">
    <source>
        <dbReference type="Pfam" id="PF04967"/>
    </source>
</evidence>
<dbReference type="Pfam" id="PF15915">
    <property type="entry name" value="BAT"/>
    <property type="match status" value="1"/>
</dbReference>
<name>A0A202E543_9EURY</name>
<dbReference type="PANTHER" id="PTHR34236:SF1">
    <property type="entry name" value="DIMETHYL SULFOXIDE REDUCTASE TRANSCRIPTIONAL ACTIVATOR"/>
    <property type="match status" value="1"/>
</dbReference>
<accession>A0A202E543</accession>
<dbReference type="PANTHER" id="PTHR34236">
    <property type="entry name" value="DIMETHYL SULFOXIDE REDUCTASE TRANSCRIPTIONAL ACTIVATOR"/>
    <property type="match status" value="1"/>
</dbReference>
<keyword evidence="6" id="KW-1185">Reference proteome</keyword>
<dbReference type="OrthoDB" id="202021at2157"/>
<dbReference type="InterPro" id="IPR031803">
    <property type="entry name" value="BAT_GAF/HTH-assoc"/>
</dbReference>
<evidence type="ECO:0000256" key="1">
    <source>
        <dbReference type="ARBA" id="ARBA00023015"/>
    </source>
</evidence>